<sequence length="316" mass="35280">MQTERQPTDQEQEGSAGKVAWSLLAVFLIVFPLIAIGRIMVATDDELADIRAQAVAEMEIDHRNLAVTYVSSFGWNEGMTNRAYSLNYDVAVLKINARVALQDIEGDRIAAFNYTGFWGVSDGWDFYVDAHTFGDTTTGAGDDGIMIMNGIRVELAYDDIDSVDRRFLFFRFGTDDQTGRFNVQNHMRYISFDGILDNNLESTLSWPDNDTEPYMRMNYHRQTLAASLPFETGLGKQALSAVNYMDFGNENGSSGPTDFYISIADTITAVRGTAVITNDGRALGPWNMARNSIPGRGLWMHFQRGFVSAEVDTSTW</sequence>
<evidence type="ECO:0000256" key="1">
    <source>
        <dbReference type="SAM" id="Phobius"/>
    </source>
</evidence>
<dbReference type="Proteomes" id="UP000000739">
    <property type="component" value="Chromosome"/>
</dbReference>
<keyword evidence="1" id="KW-0472">Membrane</keyword>
<proteinExistence type="predicted"/>
<keyword evidence="1" id="KW-1133">Transmembrane helix</keyword>
<name>B8FF57_DESAL</name>
<organism evidence="2 3">
    <name type="scientific">Desulfatibacillum aliphaticivorans</name>
    <dbReference type="NCBI Taxonomy" id="218208"/>
    <lineage>
        <taxon>Bacteria</taxon>
        <taxon>Pseudomonadati</taxon>
        <taxon>Thermodesulfobacteriota</taxon>
        <taxon>Desulfobacteria</taxon>
        <taxon>Desulfobacterales</taxon>
        <taxon>Desulfatibacillaceae</taxon>
        <taxon>Desulfatibacillum</taxon>
    </lineage>
</organism>
<feature type="transmembrane region" description="Helical" evidence="1">
    <location>
        <begin position="20"/>
        <end position="41"/>
    </location>
</feature>
<protein>
    <submittedName>
        <fullName evidence="2">Uncharacterized protein</fullName>
    </submittedName>
</protein>
<gene>
    <name evidence="2" type="ordered locus">Dalk_2181</name>
</gene>
<dbReference type="AlphaFoldDB" id="B8FF57"/>
<evidence type="ECO:0000313" key="3">
    <source>
        <dbReference type="Proteomes" id="UP000000739"/>
    </source>
</evidence>
<keyword evidence="3" id="KW-1185">Reference proteome</keyword>
<dbReference type="RefSeq" id="WP_015946949.1">
    <property type="nucleotide sequence ID" value="NC_011768.1"/>
</dbReference>
<evidence type="ECO:0000313" key="2">
    <source>
        <dbReference type="EMBL" id="ACL03874.1"/>
    </source>
</evidence>
<keyword evidence="1" id="KW-0812">Transmembrane</keyword>
<accession>B8FF57</accession>
<dbReference type="KEGG" id="dal:Dalk_2181"/>
<dbReference type="HOGENOM" id="CLU_879185_0_0_7"/>
<dbReference type="EMBL" id="CP001322">
    <property type="protein sequence ID" value="ACL03874.1"/>
    <property type="molecule type" value="Genomic_DNA"/>
</dbReference>
<reference evidence="2 3" key="1">
    <citation type="journal article" date="2012" name="Environ. Microbiol.">
        <title>The genome sequence of Desulfatibacillum alkenivorans AK-01: a blueprint for anaerobic alkane oxidation.</title>
        <authorList>
            <person name="Callaghan A.V."/>
            <person name="Morris B.E."/>
            <person name="Pereira I.A."/>
            <person name="McInerney M.J."/>
            <person name="Austin R.N."/>
            <person name="Groves J.T."/>
            <person name="Kukor J.J."/>
            <person name="Suflita J.M."/>
            <person name="Young L.Y."/>
            <person name="Zylstra G.J."/>
            <person name="Wawrik B."/>
        </authorList>
    </citation>
    <scope>NUCLEOTIDE SEQUENCE [LARGE SCALE GENOMIC DNA]</scope>
    <source>
        <strain evidence="2 3">AK-01</strain>
    </source>
</reference>